<evidence type="ECO:0000313" key="6">
    <source>
        <dbReference type="Proteomes" id="UP001139461"/>
    </source>
</evidence>
<dbReference type="InterPro" id="IPR011990">
    <property type="entry name" value="TPR-like_helical_dom_sf"/>
</dbReference>
<evidence type="ECO:0000259" key="4">
    <source>
        <dbReference type="Pfam" id="PF12770"/>
    </source>
</evidence>
<dbReference type="SMART" id="SM00028">
    <property type="entry name" value="TPR"/>
    <property type="match status" value="5"/>
</dbReference>
<reference evidence="5" key="1">
    <citation type="submission" date="2021-09" db="EMBL/GenBank/DDBJ databases">
        <title>Genome of Aequorivita sp. strain F47161.</title>
        <authorList>
            <person name="Wang Y."/>
        </authorList>
    </citation>
    <scope>NUCLEOTIDE SEQUENCE</scope>
    <source>
        <strain evidence="5">F47161</strain>
    </source>
</reference>
<dbReference type="PANTHER" id="PTHR10098">
    <property type="entry name" value="RAPSYN-RELATED"/>
    <property type="match status" value="1"/>
</dbReference>
<accession>A0A9X1QRX6</accession>
<dbReference type="EMBL" id="JAIRBA010000002">
    <property type="protein sequence ID" value="MCG2417655.1"/>
    <property type="molecule type" value="Genomic_DNA"/>
</dbReference>
<evidence type="ECO:0000313" key="5">
    <source>
        <dbReference type="EMBL" id="MCG2417655.1"/>
    </source>
</evidence>
<keyword evidence="3" id="KW-0812">Transmembrane</keyword>
<dbReference type="Proteomes" id="UP001139461">
    <property type="component" value="Unassembled WGS sequence"/>
</dbReference>
<dbReference type="SUPFAM" id="SSF48452">
    <property type="entry name" value="TPR-like"/>
    <property type="match status" value="2"/>
</dbReference>
<gene>
    <name evidence="5" type="ORF">K8089_01380</name>
</gene>
<organism evidence="5 6">
    <name type="scientific">Aequorivita vitellina</name>
    <dbReference type="NCBI Taxonomy" id="2874475"/>
    <lineage>
        <taxon>Bacteria</taxon>
        <taxon>Pseudomonadati</taxon>
        <taxon>Bacteroidota</taxon>
        <taxon>Flavobacteriia</taxon>
        <taxon>Flavobacteriales</taxon>
        <taxon>Flavobacteriaceae</taxon>
        <taxon>Aequorivita</taxon>
    </lineage>
</organism>
<dbReference type="RefSeq" id="WP_237601475.1">
    <property type="nucleotide sequence ID" value="NZ_JAIRBA010000002.1"/>
</dbReference>
<dbReference type="Pfam" id="PF12770">
    <property type="entry name" value="CHAT"/>
    <property type="match status" value="1"/>
</dbReference>
<keyword evidence="3" id="KW-0472">Membrane</keyword>
<proteinExistence type="predicted"/>
<keyword evidence="6" id="KW-1185">Reference proteome</keyword>
<dbReference type="Pfam" id="PF13424">
    <property type="entry name" value="TPR_12"/>
    <property type="match status" value="2"/>
</dbReference>
<sequence length="988" mass="113761">MKLINVIAVFFLISFFCRAQQCNIKKEFEKISELNLSGNFSEAILIAEPLIKCANIGVEDKIVLCVLQHKLHRNSLKFKESLDYLIEASLLYKQIGLEPPISFNLLLAESFAINGEIENYRKLLPKIEAEMLQVKVDDNFKLGHFEYVKSFNMDRDRYSSQHMDHIYKALSYFEADEKVPVYHRSLILRSLGHFYRTQGDFDKSLDFYNRELAVWSKVYNTNHFNIATSHYSIGCVYYEKLEYQNALDHYLKAHKVWKNVYQPENPRMRGLNEAMGDMYWELDDPKKALEYFNYAVVYEEMINNDSSEGALNAGDSLLNSGEYAAAINYYEEAVKWREQTYGKNHILTGACKNFVARALNSAGNKEDALTAYQEAIIILVKDFEDLSWYANPTVNMRIQSPQYLLEALMAKGSLLKDLYHQNKEMRDLMAALETQELAIQVLEKIKNNQMSESSKLFWSNKTISLIENAIDTALLVQEKTGDNKYFEKALNFSERSKALLLLATLNSREISSFVNFPEKLVETENQLKQEITQYAGRIESEEKRCAEVREKMLKLYTDRLNTLQDEYDAFIIEIEHNYPDYYQLKYDSEIPGLTTIQEKLLTKSRNLLSYFLGIENSFVFYITPEDITVRRITNKPELNNQAKALLNFVGSTDINSKNNNELYKKYIQNAFLLYQQLLQPEFKKSIPEQLIIIPDGVLAYIPFETLLTENVEIENPQYARLPYLLKQTAVSYCPSTSVALHFYENETHSIDYYGFAPEYDMDITSSLRKKQKKLNYNQPEVTFAAQLFKGKSWTGENVTEDLLKEHSGNAGILHLAMHGEVEDEHPLLSKLYFNTSENEDGLLNTYEVYNLNIPAQLVILSACNTASGLLQRGEGILSLERAFQYAGSKSMVATLWSVDDAASFEITQNFLINLKTGQSKDVALQQAKLAFIETANPEKVHPFYWSSFKLSGNTAPLKRNFEKYYIIGGAGLLLLLLGIIIYRRKNAT</sequence>
<feature type="domain" description="CHAT" evidence="4">
    <location>
        <begin position="673"/>
        <end position="953"/>
    </location>
</feature>
<feature type="transmembrane region" description="Helical" evidence="3">
    <location>
        <begin position="964"/>
        <end position="982"/>
    </location>
</feature>
<dbReference type="InterPro" id="IPR024983">
    <property type="entry name" value="CHAT_dom"/>
</dbReference>
<feature type="repeat" description="TPR" evidence="1">
    <location>
        <begin position="307"/>
        <end position="340"/>
    </location>
</feature>
<comment type="caution">
    <text evidence="5">The sequence shown here is derived from an EMBL/GenBank/DDBJ whole genome shotgun (WGS) entry which is preliminary data.</text>
</comment>
<dbReference type="Gene3D" id="1.25.40.10">
    <property type="entry name" value="Tetratricopeptide repeat domain"/>
    <property type="match status" value="2"/>
</dbReference>
<feature type="coiled-coil region" evidence="2">
    <location>
        <begin position="524"/>
        <end position="551"/>
    </location>
</feature>
<evidence type="ECO:0000256" key="3">
    <source>
        <dbReference type="SAM" id="Phobius"/>
    </source>
</evidence>
<keyword evidence="1" id="KW-0802">TPR repeat</keyword>
<protein>
    <submittedName>
        <fullName evidence="5">CHAT domain-containing protein</fullName>
    </submittedName>
</protein>
<dbReference type="PANTHER" id="PTHR10098:SF108">
    <property type="entry name" value="TETRATRICOPEPTIDE REPEAT PROTEIN 28"/>
    <property type="match status" value="1"/>
</dbReference>
<keyword evidence="2" id="KW-0175">Coiled coil</keyword>
<name>A0A9X1QRX6_9FLAO</name>
<evidence type="ECO:0000256" key="2">
    <source>
        <dbReference type="SAM" id="Coils"/>
    </source>
</evidence>
<feature type="repeat" description="TPR" evidence="1">
    <location>
        <begin position="185"/>
        <end position="218"/>
    </location>
</feature>
<keyword evidence="3" id="KW-1133">Transmembrane helix</keyword>
<evidence type="ECO:0000256" key="1">
    <source>
        <dbReference type="PROSITE-ProRule" id="PRU00339"/>
    </source>
</evidence>
<dbReference type="AlphaFoldDB" id="A0A9X1QRX6"/>
<dbReference type="InterPro" id="IPR019734">
    <property type="entry name" value="TPR_rpt"/>
</dbReference>
<feature type="coiled-coil region" evidence="2">
    <location>
        <begin position="415"/>
        <end position="445"/>
    </location>
</feature>
<dbReference type="PROSITE" id="PS50005">
    <property type="entry name" value="TPR"/>
    <property type="match status" value="2"/>
</dbReference>